<keyword evidence="1" id="KW-1133">Transmembrane helix</keyword>
<feature type="transmembrane region" description="Helical" evidence="1">
    <location>
        <begin position="341"/>
        <end position="359"/>
    </location>
</feature>
<evidence type="ECO:0000256" key="1">
    <source>
        <dbReference type="SAM" id="Phobius"/>
    </source>
</evidence>
<proteinExistence type="predicted"/>
<feature type="transmembrane region" description="Helical" evidence="1">
    <location>
        <begin position="163"/>
        <end position="182"/>
    </location>
</feature>
<feature type="transmembrane region" description="Helical" evidence="1">
    <location>
        <begin position="30"/>
        <end position="49"/>
    </location>
</feature>
<sequence length="392" mass="41945">MTTAPTVAPEGGAGTAGAARAARNQALDGLRGVTIVLVVLGHLSAFLWPEEGIRSVPYLRGLVGGGAVPVFFLVSGYIVTSGLLRDLDRDSLDPLRFLVRRLVRVGAQLVPLCAAVAVVAAVDPTDTATPATTVRTLTNTLTYTNNWLYALNPLGARGDMGHLWFLSIQQQWYVVLPLLLLALAARRRLLTVVLVGLAAAATTYRLVRVSDQTWFALAVDTFARADGLLLGAALAVALPWLRPHGRRAPVVGAVAAVALVGLLMLNPELGPLAFLEGWSVAFVLVALALVAAVVLHERPSTVTRGLSAPWLAWLGRASLVIYVWHYPVIFFVGRHASTSSWLTQTVVVLVVVAGVTVASHRWVEEPVRRWLATHLRPVRRHEPLPAAPGVAP</sequence>
<feature type="domain" description="Acyltransferase 3" evidence="2">
    <location>
        <begin position="25"/>
        <end position="357"/>
    </location>
</feature>
<dbReference type="PANTHER" id="PTHR23028:SF53">
    <property type="entry name" value="ACYL_TRANSF_3 DOMAIN-CONTAINING PROTEIN"/>
    <property type="match status" value="1"/>
</dbReference>
<evidence type="ECO:0000313" key="3">
    <source>
        <dbReference type="EMBL" id="MBM6399498.1"/>
    </source>
</evidence>
<dbReference type="Proteomes" id="UP001430172">
    <property type="component" value="Unassembled WGS sequence"/>
</dbReference>
<dbReference type="GO" id="GO:0016746">
    <property type="term" value="F:acyltransferase activity"/>
    <property type="evidence" value="ECO:0007669"/>
    <property type="project" value="UniProtKB-KW"/>
</dbReference>
<feature type="transmembrane region" description="Helical" evidence="1">
    <location>
        <begin position="222"/>
        <end position="241"/>
    </location>
</feature>
<dbReference type="RefSeq" id="WP_204129989.1">
    <property type="nucleotide sequence ID" value="NZ_JAFDVD010000005.1"/>
</dbReference>
<feature type="transmembrane region" description="Helical" evidence="1">
    <location>
        <begin position="308"/>
        <end position="329"/>
    </location>
</feature>
<evidence type="ECO:0000313" key="4">
    <source>
        <dbReference type="Proteomes" id="UP001430172"/>
    </source>
</evidence>
<dbReference type="InterPro" id="IPR002656">
    <property type="entry name" value="Acyl_transf_3_dom"/>
</dbReference>
<dbReference type="PANTHER" id="PTHR23028">
    <property type="entry name" value="ACETYLTRANSFERASE"/>
    <property type="match status" value="1"/>
</dbReference>
<protein>
    <submittedName>
        <fullName evidence="3">Acyltransferase</fullName>
    </submittedName>
</protein>
<feature type="transmembrane region" description="Helical" evidence="1">
    <location>
        <begin position="189"/>
        <end position="207"/>
    </location>
</feature>
<name>A0ABS2CHZ6_9MICO</name>
<keyword evidence="1" id="KW-0812">Transmembrane</keyword>
<accession>A0ABS2CHZ6</accession>
<organism evidence="3 4">
    <name type="scientific">Phycicoccus sonneratiae</name>
    <dbReference type="NCBI Taxonomy" id="2807628"/>
    <lineage>
        <taxon>Bacteria</taxon>
        <taxon>Bacillati</taxon>
        <taxon>Actinomycetota</taxon>
        <taxon>Actinomycetes</taxon>
        <taxon>Micrococcales</taxon>
        <taxon>Intrasporangiaceae</taxon>
        <taxon>Phycicoccus</taxon>
    </lineage>
</organism>
<feature type="transmembrane region" description="Helical" evidence="1">
    <location>
        <begin position="61"/>
        <end position="84"/>
    </location>
</feature>
<dbReference type="Pfam" id="PF01757">
    <property type="entry name" value="Acyl_transf_3"/>
    <property type="match status" value="1"/>
</dbReference>
<dbReference type="InterPro" id="IPR050879">
    <property type="entry name" value="Acyltransferase_3"/>
</dbReference>
<keyword evidence="1" id="KW-0472">Membrane</keyword>
<comment type="caution">
    <text evidence="3">The sequence shown here is derived from an EMBL/GenBank/DDBJ whole genome shotgun (WGS) entry which is preliminary data.</text>
</comment>
<evidence type="ECO:0000259" key="2">
    <source>
        <dbReference type="Pfam" id="PF01757"/>
    </source>
</evidence>
<dbReference type="EMBL" id="JAFDVD010000005">
    <property type="protein sequence ID" value="MBM6399498.1"/>
    <property type="molecule type" value="Genomic_DNA"/>
</dbReference>
<keyword evidence="3" id="KW-0808">Transferase</keyword>
<feature type="transmembrane region" description="Helical" evidence="1">
    <location>
        <begin position="105"/>
        <end position="122"/>
    </location>
</feature>
<reference evidence="3" key="1">
    <citation type="submission" date="2021-02" db="EMBL/GenBank/DDBJ databases">
        <title>Phycicoccus sp. MQZ13P-5T, whole genome shotgun sequence.</title>
        <authorList>
            <person name="Tuo L."/>
        </authorList>
    </citation>
    <scope>NUCLEOTIDE SEQUENCE</scope>
    <source>
        <strain evidence="3">MQZ13P-5</strain>
    </source>
</reference>
<feature type="transmembrane region" description="Helical" evidence="1">
    <location>
        <begin position="248"/>
        <end position="265"/>
    </location>
</feature>
<keyword evidence="3" id="KW-0012">Acyltransferase</keyword>
<feature type="transmembrane region" description="Helical" evidence="1">
    <location>
        <begin position="277"/>
        <end position="296"/>
    </location>
</feature>
<keyword evidence="4" id="KW-1185">Reference proteome</keyword>
<gene>
    <name evidence="3" type="ORF">JQN70_03780</name>
</gene>